<dbReference type="SUPFAM" id="SSF48264">
    <property type="entry name" value="Cytochrome P450"/>
    <property type="match status" value="1"/>
</dbReference>
<evidence type="ECO:0000256" key="8">
    <source>
        <dbReference type="PIRSR" id="PIRSR602403-1"/>
    </source>
</evidence>
<organism evidence="11">
    <name type="scientific">Fusarium sporotrichioides</name>
    <dbReference type="NCBI Taxonomy" id="5514"/>
    <lineage>
        <taxon>Eukaryota</taxon>
        <taxon>Fungi</taxon>
        <taxon>Dikarya</taxon>
        <taxon>Ascomycota</taxon>
        <taxon>Pezizomycotina</taxon>
        <taxon>Sordariomycetes</taxon>
        <taxon>Hypocreomycetidae</taxon>
        <taxon>Hypocreales</taxon>
        <taxon>Nectriaceae</taxon>
        <taxon>Fusarium</taxon>
    </lineage>
</organism>
<dbReference type="GO" id="GO:0016705">
    <property type="term" value="F:oxidoreductase activity, acting on paired donors, with incorporation or reduction of molecular oxygen"/>
    <property type="evidence" value="ECO:0007669"/>
    <property type="project" value="InterPro"/>
</dbReference>
<protein>
    <submittedName>
        <fullName evidence="11">Trichothecene C-8 hydroxylase cytochrome P450 monooxygenase</fullName>
    </submittedName>
</protein>
<dbReference type="InterPro" id="IPR017972">
    <property type="entry name" value="Cyt_P450_CS"/>
</dbReference>
<feature type="transmembrane region" description="Helical" evidence="10">
    <location>
        <begin position="36"/>
        <end position="54"/>
    </location>
</feature>
<dbReference type="EMBL" id="HQ594535">
    <property type="protein sequence ID" value="AEB26533.1"/>
    <property type="molecule type" value="Genomic_DNA"/>
</dbReference>
<dbReference type="InterPro" id="IPR002403">
    <property type="entry name" value="Cyt_P450_E_grp-IV"/>
</dbReference>
<keyword evidence="6 8" id="KW-0408">Iron</keyword>
<name>F5AY36_FUSSP</name>
<sequence>MSKVDKTGYAQWVYLLPERSSMMSFIDSMEDFRFDMLIYFLCFIILGRAVQWFLRPKPNAPLLNPRRFFEFSDSRAVSEILYSTRQVLEDWFSKYPTKPMRLIADLGQITILPPSMADEIKNDPRLSFIKASTESAFHITIPGFEPFREGAKNEAALIKNVLHKHLNKTLNHITTPLAEETCLAVQEYFGSDQGWHKVPLRDTLVPLVTRISTRIFLGQDLCRNQEWLRIAASYSSTSAEVANHLRRWPKPLRYLVSLLSPECQNLAKQVRNARALINPILERRRVEEGQEKGTSYNDSLEWFERYAREAYDPAATQLFLSVVSIHTTTDLLCQALEDISSHPEIIKPLQHEIRQVLKEEGWNTKALYKMKLLDSVLKESQRLKPVQHATMLRLALEDITLEDGTFIPKGHQISVSCHAMRDNEIYENASSWDGYRYYRQREQSANEHKAQLSSTSPEHMGFGYGIHVCPGRFFAANEVKVIMIYLLLQYEWRTPPGSQPKPLSWCTTWATDPTFELEVRRKGSDDIPVELSHNDLNRESEF</sequence>
<comment type="cofactor">
    <cofactor evidence="1 8">
        <name>heme</name>
        <dbReference type="ChEBI" id="CHEBI:30413"/>
    </cofactor>
</comment>
<keyword evidence="7 9" id="KW-0503">Monooxygenase</keyword>
<dbReference type="PRINTS" id="PR00385">
    <property type="entry name" value="P450"/>
</dbReference>
<keyword evidence="4 8" id="KW-0479">Metal-binding</keyword>
<evidence type="ECO:0000256" key="10">
    <source>
        <dbReference type="SAM" id="Phobius"/>
    </source>
</evidence>
<dbReference type="GO" id="GO:0004497">
    <property type="term" value="F:monooxygenase activity"/>
    <property type="evidence" value="ECO:0007669"/>
    <property type="project" value="UniProtKB-KW"/>
</dbReference>
<keyword evidence="10" id="KW-0472">Membrane</keyword>
<dbReference type="InterPro" id="IPR001128">
    <property type="entry name" value="Cyt_P450"/>
</dbReference>
<comment type="similarity">
    <text evidence="2 9">Belongs to the cytochrome P450 family.</text>
</comment>
<dbReference type="InterPro" id="IPR036396">
    <property type="entry name" value="Cyt_P450_sf"/>
</dbReference>
<dbReference type="CDD" id="cd11041">
    <property type="entry name" value="CYP503A1-like"/>
    <property type="match status" value="1"/>
</dbReference>
<evidence type="ECO:0000256" key="2">
    <source>
        <dbReference type="ARBA" id="ARBA00010617"/>
    </source>
</evidence>
<dbReference type="PROSITE" id="PS00086">
    <property type="entry name" value="CYTOCHROME_P450"/>
    <property type="match status" value="1"/>
</dbReference>
<keyword evidence="3 8" id="KW-0349">Heme</keyword>
<dbReference type="PRINTS" id="PR00465">
    <property type="entry name" value="EP450IV"/>
</dbReference>
<proteinExistence type="inferred from homology"/>
<dbReference type="AlphaFoldDB" id="F5AY36"/>
<evidence type="ECO:0000256" key="7">
    <source>
        <dbReference type="ARBA" id="ARBA00023033"/>
    </source>
</evidence>
<evidence type="ECO:0000256" key="5">
    <source>
        <dbReference type="ARBA" id="ARBA00023002"/>
    </source>
</evidence>
<dbReference type="PANTHER" id="PTHR46206:SF2">
    <property type="entry name" value="CYTOCHROME P450 MONOOXYGENASE AUSG-RELATED"/>
    <property type="match status" value="1"/>
</dbReference>
<dbReference type="Gene3D" id="1.10.630.10">
    <property type="entry name" value="Cytochrome P450"/>
    <property type="match status" value="1"/>
</dbReference>
<evidence type="ECO:0000256" key="1">
    <source>
        <dbReference type="ARBA" id="ARBA00001971"/>
    </source>
</evidence>
<keyword evidence="5 9" id="KW-0560">Oxidoreductase</keyword>
<evidence type="ECO:0000256" key="9">
    <source>
        <dbReference type="RuleBase" id="RU000461"/>
    </source>
</evidence>
<dbReference type="GO" id="GO:0020037">
    <property type="term" value="F:heme binding"/>
    <property type="evidence" value="ECO:0007669"/>
    <property type="project" value="InterPro"/>
</dbReference>
<evidence type="ECO:0000256" key="4">
    <source>
        <dbReference type="ARBA" id="ARBA00022723"/>
    </source>
</evidence>
<dbReference type="Pfam" id="PF00067">
    <property type="entry name" value="p450"/>
    <property type="match status" value="1"/>
</dbReference>
<reference evidence="11" key="1">
    <citation type="journal article" date="2011" name="Int. J. Food Microbiol.">
        <title>Fusarium sibiricum sp. nov, a novel type A trichothecene-producing Fusarium from northern Asia closely related to F. sporotrichioides and F. langsethiae.</title>
        <authorList>
            <person name="Yli-Mattila T."/>
            <person name="Ward T.J."/>
            <person name="O'Donnell K."/>
            <person name="Proctor R.H."/>
            <person name="Burkin A.A."/>
            <person name="Kononenko G.P."/>
            <person name="Gavrilova O.P."/>
            <person name="Aoki T."/>
            <person name="McCormick S.P."/>
            <person name="Gagkaeva T.Y."/>
        </authorList>
    </citation>
    <scope>NUCLEOTIDE SEQUENCE</scope>
</reference>
<gene>
    <name evidence="11" type="primary">TRI1</name>
</gene>
<evidence type="ECO:0000313" key="11">
    <source>
        <dbReference type="EMBL" id="AEB26533.1"/>
    </source>
</evidence>
<accession>F5AY36</accession>
<keyword evidence="10" id="KW-1133">Transmembrane helix</keyword>
<feature type="binding site" description="axial binding residue" evidence="8">
    <location>
        <position position="469"/>
    </location>
    <ligand>
        <name>heme</name>
        <dbReference type="ChEBI" id="CHEBI:30413"/>
    </ligand>
    <ligandPart>
        <name>Fe</name>
        <dbReference type="ChEBI" id="CHEBI:18248"/>
    </ligandPart>
</feature>
<evidence type="ECO:0000256" key="3">
    <source>
        <dbReference type="ARBA" id="ARBA00022617"/>
    </source>
</evidence>
<evidence type="ECO:0000256" key="6">
    <source>
        <dbReference type="ARBA" id="ARBA00023004"/>
    </source>
</evidence>
<keyword evidence="10" id="KW-0812">Transmembrane</keyword>
<dbReference type="GO" id="GO:0005506">
    <property type="term" value="F:iron ion binding"/>
    <property type="evidence" value="ECO:0007669"/>
    <property type="project" value="InterPro"/>
</dbReference>
<dbReference type="PANTHER" id="PTHR46206">
    <property type="entry name" value="CYTOCHROME P450"/>
    <property type="match status" value="1"/>
</dbReference>